<feature type="transmembrane region" description="Helical" evidence="7">
    <location>
        <begin position="42"/>
        <end position="65"/>
    </location>
</feature>
<comment type="similarity">
    <text evidence="2">Belongs to the purine permeases (TC 2.A.7.14) family.</text>
</comment>
<dbReference type="PANTHER" id="PTHR31376">
    <property type="entry name" value="OS09G0467300 PROTEIN-RELATED"/>
    <property type="match status" value="1"/>
</dbReference>
<dbReference type="Proteomes" id="UP001054252">
    <property type="component" value="Unassembled WGS sequence"/>
</dbReference>
<keyword evidence="4 7" id="KW-0812">Transmembrane</keyword>
<dbReference type="GO" id="GO:0005345">
    <property type="term" value="F:purine nucleobase transmembrane transporter activity"/>
    <property type="evidence" value="ECO:0007669"/>
    <property type="project" value="UniProtKB-ARBA"/>
</dbReference>
<gene>
    <name evidence="8" type="ORF">SLEP1_g34733</name>
</gene>
<keyword evidence="9" id="KW-1185">Reference proteome</keyword>
<evidence type="ECO:0000256" key="2">
    <source>
        <dbReference type="ARBA" id="ARBA00006213"/>
    </source>
</evidence>
<dbReference type="GO" id="GO:0016020">
    <property type="term" value="C:membrane"/>
    <property type="evidence" value="ECO:0007669"/>
    <property type="project" value="UniProtKB-SubCell"/>
</dbReference>
<keyword evidence="5 7" id="KW-1133">Transmembrane helix</keyword>
<dbReference type="GO" id="GO:0015211">
    <property type="term" value="F:purine nucleoside transmembrane transporter activity"/>
    <property type="evidence" value="ECO:0007669"/>
    <property type="project" value="InterPro"/>
</dbReference>
<feature type="transmembrane region" description="Helical" evidence="7">
    <location>
        <begin position="6"/>
        <end position="22"/>
    </location>
</feature>
<evidence type="ECO:0000256" key="5">
    <source>
        <dbReference type="ARBA" id="ARBA00022989"/>
    </source>
</evidence>
<name>A0AAV5KKY3_9ROSI</name>
<keyword evidence="3" id="KW-0813">Transport</keyword>
<dbReference type="InterPro" id="IPR030182">
    <property type="entry name" value="PUP_plant"/>
</dbReference>
<feature type="transmembrane region" description="Helical" evidence="7">
    <location>
        <begin position="71"/>
        <end position="91"/>
    </location>
</feature>
<evidence type="ECO:0000313" key="9">
    <source>
        <dbReference type="Proteomes" id="UP001054252"/>
    </source>
</evidence>
<comment type="caution">
    <text evidence="8">The sequence shown here is derived from an EMBL/GenBank/DDBJ whole genome shotgun (WGS) entry which is preliminary data.</text>
</comment>
<evidence type="ECO:0000256" key="6">
    <source>
        <dbReference type="ARBA" id="ARBA00023136"/>
    </source>
</evidence>
<dbReference type="AlphaFoldDB" id="A0AAV5KKY3"/>
<keyword evidence="6 7" id="KW-0472">Membrane</keyword>
<organism evidence="8 9">
    <name type="scientific">Rubroshorea leprosula</name>
    <dbReference type="NCBI Taxonomy" id="152421"/>
    <lineage>
        <taxon>Eukaryota</taxon>
        <taxon>Viridiplantae</taxon>
        <taxon>Streptophyta</taxon>
        <taxon>Embryophyta</taxon>
        <taxon>Tracheophyta</taxon>
        <taxon>Spermatophyta</taxon>
        <taxon>Magnoliopsida</taxon>
        <taxon>eudicotyledons</taxon>
        <taxon>Gunneridae</taxon>
        <taxon>Pentapetalae</taxon>
        <taxon>rosids</taxon>
        <taxon>malvids</taxon>
        <taxon>Malvales</taxon>
        <taxon>Dipterocarpaceae</taxon>
        <taxon>Rubroshorea</taxon>
    </lineage>
</organism>
<accession>A0AAV5KKY3</accession>
<dbReference type="PANTHER" id="PTHR31376:SF17">
    <property type="entry name" value="PURINE PERMEASE 21-RELATED"/>
    <property type="match status" value="1"/>
</dbReference>
<dbReference type="Pfam" id="PF16913">
    <property type="entry name" value="PUNUT"/>
    <property type="match status" value="1"/>
</dbReference>
<sequence length="179" mass="19785">MDMIMFQALAATTAIMIGLFASSEWKGLKGKMEGYELGKMSYVMNLLGTGISWQIFTIGVVGFIFEVSSLFSNVINALALPVVPVIAIIFFGEKMDWIKGVAMIRFELGSSGGTHEEPDSGFLVVRNPDRVPHKEPRGFELGSSGGTHEEPDSGFLVVRNPDRVPHKERRVLVLNFFFI</sequence>
<comment type="subcellular location">
    <subcellularLocation>
        <location evidence="1">Membrane</location>
    </subcellularLocation>
</comment>
<dbReference type="EMBL" id="BPVZ01000068">
    <property type="protein sequence ID" value="GKV25272.1"/>
    <property type="molecule type" value="Genomic_DNA"/>
</dbReference>
<evidence type="ECO:0000313" key="8">
    <source>
        <dbReference type="EMBL" id="GKV25272.1"/>
    </source>
</evidence>
<proteinExistence type="inferred from homology"/>
<evidence type="ECO:0000256" key="7">
    <source>
        <dbReference type="SAM" id="Phobius"/>
    </source>
</evidence>
<reference evidence="8 9" key="1">
    <citation type="journal article" date="2021" name="Commun. Biol.">
        <title>The genome of Shorea leprosula (Dipterocarpaceae) highlights the ecological relevance of drought in aseasonal tropical rainforests.</title>
        <authorList>
            <person name="Ng K.K.S."/>
            <person name="Kobayashi M.J."/>
            <person name="Fawcett J.A."/>
            <person name="Hatakeyama M."/>
            <person name="Paape T."/>
            <person name="Ng C.H."/>
            <person name="Ang C.C."/>
            <person name="Tnah L.H."/>
            <person name="Lee C.T."/>
            <person name="Nishiyama T."/>
            <person name="Sese J."/>
            <person name="O'Brien M.J."/>
            <person name="Copetti D."/>
            <person name="Mohd Noor M.I."/>
            <person name="Ong R.C."/>
            <person name="Putra M."/>
            <person name="Sireger I.Z."/>
            <person name="Indrioko S."/>
            <person name="Kosugi Y."/>
            <person name="Izuno A."/>
            <person name="Isagi Y."/>
            <person name="Lee S.L."/>
            <person name="Shimizu K.K."/>
        </authorList>
    </citation>
    <scope>NUCLEOTIDE SEQUENCE [LARGE SCALE GENOMIC DNA]</scope>
    <source>
        <strain evidence="8">214</strain>
    </source>
</reference>
<evidence type="ECO:0000256" key="1">
    <source>
        <dbReference type="ARBA" id="ARBA00004370"/>
    </source>
</evidence>
<protein>
    <submittedName>
        <fullName evidence="8">Uncharacterized protein</fullName>
    </submittedName>
</protein>
<evidence type="ECO:0000256" key="4">
    <source>
        <dbReference type="ARBA" id="ARBA00022692"/>
    </source>
</evidence>
<evidence type="ECO:0000256" key="3">
    <source>
        <dbReference type="ARBA" id="ARBA00022448"/>
    </source>
</evidence>